<evidence type="ECO:0000313" key="1">
    <source>
        <dbReference type="EMBL" id="KRY98923.1"/>
    </source>
</evidence>
<comment type="caution">
    <text evidence="1">The sequence shown here is derived from an EMBL/GenBank/DDBJ whole genome shotgun (WGS) entry which is preliminary data.</text>
</comment>
<gene>
    <name evidence="2" type="ORF">T4B_1176</name>
    <name evidence="1" type="ORF">T4B_5447</name>
</gene>
<dbReference type="EMBL" id="JYDS01001450">
    <property type="protein sequence ID" value="KRY98923.1"/>
    <property type="molecule type" value="Genomic_DNA"/>
</dbReference>
<dbReference type="AlphaFoldDB" id="A0A0V1GKR3"/>
<sequence length="88" mass="10375">MSDQRNFQQTYYRYDRNVSCETVVYSLPFCAAELLSVILVPTANSFSYRWIALEIHQPDRTQCNALQCYGIQYLKKRHCVQDKMVGAW</sequence>
<organism evidence="1 3">
    <name type="scientific">Trichinella pseudospiralis</name>
    <name type="common">Parasitic roundworm</name>
    <dbReference type="NCBI Taxonomy" id="6337"/>
    <lineage>
        <taxon>Eukaryota</taxon>
        <taxon>Metazoa</taxon>
        <taxon>Ecdysozoa</taxon>
        <taxon>Nematoda</taxon>
        <taxon>Enoplea</taxon>
        <taxon>Dorylaimia</taxon>
        <taxon>Trichinellida</taxon>
        <taxon>Trichinellidae</taxon>
        <taxon>Trichinella</taxon>
    </lineage>
</organism>
<proteinExistence type="predicted"/>
<reference evidence="1 3" key="1">
    <citation type="submission" date="2015-01" db="EMBL/GenBank/DDBJ databases">
        <title>Evolution of Trichinella species and genotypes.</title>
        <authorList>
            <person name="Korhonen P.K."/>
            <person name="Edoardo P."/>
            <person name="Giuseppe L.R."/>
            <person name="Gasser R.B."/>
        </authorList>
    </citation>
    <scope>NUCLEOTIDE SEQUENCE [LARGE SCALE GENOMIC DNA]</scope>
    <source>
        <strain evidence="1">ISS588</strain>
    </source>
</reference>
<evidence type="ECO:0000313" key="2">
    <source>
        <dbReference type="EMBL" id="KRY99378.1"/>
    </source>
</evidence>
<evidence type="ECO:0000313" key="3">
    <source>
        <dbReference type="Proteomes" id="UP000054805"/>
    </source>
</evidence>
<protein>
    <submittedName>
        <fullName evidence="1">Uncharacterized protein</fullName>
    </submittedName>
</protein>
<accession>A0A0V1GKR3</accession>
<dbReference type="Proteomes" id="UP000054805">
    <property type="component" value="Unassembled WGS sequence"/>
</dbReference>
<keyword evidence="3" id="KW-1185">Reference proteome</keyword>
<name>A0A0V1GKR3_TRIPS</name>
<dbReference type="EMBL" id="JYDS01001227">
    <property type="protein sequence ID" value="KRY99378.1"/>
    <property type="molecule type" value="Genomic_DNA"/>
</dbReference>